<dbReference type="Proteomes" id="UP000002624">
    <property type="component" value="Unassembled WGS sequence"/>
</dbReference>
<evidence type="ECO:0000313" key="2">
    <source>
        <dbReference type="EMBL" id="EER41926.1"/>
    </source>
</evidence>
<accession>C6HBI6</accession>
<gene>
    <name evidence="2" type="ORF">HCDG_03385</name>
</gene>
<feature type="region of interest" description="Disordered" evidence="1">
    <location>
        <begin position="83"/>
        <end position="112"/>
    </location>
</feature>
<feature type="region of interest" description="Disordered" evidence="1">
    <location>
        <begin position="225"/>
        <end position="253"/>
    </location>
</feature>
<evidence type="ECO:0000256" key="1">
    <source>
        <dbReference type="SAM" id="MobiDB-lite"/>
    </source>
</evidence>
<dbReference type="VEuPathDB" id="FungiDB:HCDG_03385"/>
<sequence>MSQIEVCYTSLLRIPPFQIDVNPTRNDTASGGHRPGGKPGPIILTGSQTNNSCDVAAFQRESIPGHPIVFFMPEDGSLNKQDGAIRDGPENSVLFRNGPSESMKGGLGENGMPNPIYRADEMRVSNPLWRGEECPPMYEAQPSTELRSKVTTILQSPETVDRVEADRQKGLSHTISNMWDSKNLTGRVTLSSMEAIAVGIEIHAVRDWPVMRRWSLRPAHLRWLDPRKPQGLGETGRQDFESFSVSGTARERG</sequence>
<dbReference type="EMBL" id="GG692422">
    <property type="protein sequence ID" value="EER41926.1"/>
    <property type="molecule type" value="Genomic_DNA"/>
</dbReference>
<evidence type="ECO:0000313" key="3">
    <source>
        <dbReference type="Proteomes" id="UP000002624"/>
    </source>
</evidence>
<dbReference type="AlphaFoldDB" id="C6HBI6"/>
<feature type="region of interest" description="Disordered" evidence="1">
    <location>
        <begin position="22"/>
        <end position="41"/>
    </location>
</feature>
<name>C6HBI6_AJECH</name>
<organism evidence="2 3">
    <name type="scientific">Ajellomyces capsulatus (strain H143)</name>
    <name type="common">Darling's disease fungus</name>
    <name type="synonym">Histoplasma capsulatum</name>
    <dbReference type="NCBI Taxonomy" id="544712"/>
    <lineage>
        <taxon>Eukaryota</taxon>
        <taxon>Fungi</taxon>
        <taxon>Dikarya</taxon>
        <taxon>Ascomycota</taxon>
        <taxon>Pezizomycotina</taxon>
        <taxon>Eurotiomycetes</taxon>
        <taxon>Eurotiomycetidae</taxon>
        <taxon>Onygenales</taxon>
        <taxon>Ajellomycetaceae</taxon>
        <taxon>Histoplasma</taxon>
    </lineage>
</organism>
<reference evidence="3" key="1">
    <citation type="submission" date="2009-05" db="EMBL/GenBank/DDBJ databases">
        <title>The genome sequence of Ajellomyces capsulatus strain H143.</title>
        <authorList>
            <person name="Champion M."/>
            <person name="Cuomo C.A."/>
            <person name="Ma L.-J."/>
            <person name="Henn M.R."/>
            <person name="Sil A."/>
            <person name="Goldman B."/>
            <person name="Young S.K."/>
            <person name="Kodira C.D."/>
            <person name="Zeng Q."/>
            <person name="Koehrsen M."/>
            <person name="Alvarado L."/>
            <person name="Berlin A.M."/>
            <person name="Borenstein D."/>
            <person name="Chen Z."/>
            <person name="Engels R."/>
            <person name="Freedman E."/>
            <person name="Gellesch M."/>
            <person name="Goldberg J."/>
            <person name="Griggs A."/>
            <person name="Gujja S."/>
            <person name="Heiman D.I."/>
            <person name="Hepburn T.A."/>
            <person name="Howarth C."/>
            <person name="Jen D."/>
            <person name="Larson L."/>
            <person name="Lewis B."/>
            <person name="Mehta T."/>
            <person name="Park D."/>
            <person name="Pearson M."/>
            <person name="Roberts A."/>
            <person name="Saif S."/>
            <person name="Shea T.D."/>
            <person name="Shenoy N."/>
            <person name="Sisk P."/>
            <person name="Stolte C."/>
            <person name="Sykes S."/>
            <person name="Walk T."/>
            <person name="White J."/>
            <person name="Yandava C."/>
            <person name="Klein B."/>
            <person name="McEwen J.G."/>
            <person name="Puccia R."/>
            <person name="Goldman G.H."/>
            <person name="Felipe M.S."/>
            <person name="Nino-Vega G."/>
            <person name="San-Blas G."/>
            <person name="Taylor J.W."/>
            <person name="Mendoza L."/>
            <person name="Galagan J.E."/>
            <person name="Nusbaum C."/>
            <person name="Birren B.W."/>
        </authorList>
    </citation>
    <scope>NUCLEOTIDE SEQUENCE [LARGE SCALE GENOMIC DNA]</scope>
    <source>
        <strain evidence="3">H143</strain>
    </source>
</reference>
<dbReference type="HOGENOM" id="CLU_1098254_0_0_1"/>
<proteinExistence type="predicted"/>
<protein>
    <submittedName>
        <fullName evidence="2">Uncharacterized protein</fullName>
    </submittedName>
</protein>